<accession>A0A640UN89</accession>
<evidence type="ECO:0000313" key="2">
    <source>
        <dbReference type="Proteomes" id="UP000431826"/>
    </source>
</evidence>
<dbReference type="GeneID" id="96282792"/>
<proteinExistence type="predicted"/>
<reference evidence="1 2" key="1">
    <citation type="submission" date="2019-12" db="EMBL/GenBank/DDBJ databases">
        <title>Whole genome shotgun sequence of Streptomyces tubercidicus NBRC 13090.</title>
        <authorList>
            <person name="Ichikawa N."/>
            <person name="Kimura A."/>
            <person name="Kitahashi Y."/>
            <person name="Komaki H."/>
            <person name="Tamura T."/>
        </authorList>
    </citation>
    <scope>NUCLEOTIDE SEQUENCE [LARGE SCALE GENOMIC DNA]</scope>
    <source>
        <strain evidence="1 2">NBRC 13090</strain>
    </source>
</reference>
<dbReference type="AlphaFoldDB" id="A0A640UN89"/>
<dbReference type="RefSeq" id="WP_159743152.1">
    <property type="nucleotide sequence ID" value="NZ_BLIR01000001.1"/>
</dbReference>
<sequence length="177" mass="19982">MRWRRLRRRCRRVIDSLSLPEPFSVQELCARLAEERGRPLHLLPLPTPTVPGTPSGMWLTAEHGDYIFFDEQTSPLHQEHIIVHEIGHVVCDHRSAGDDQRMYRHIDLADPHSIRQALPRLRYSDEQEREAEMIASLILEAIGRVPAPTPMSGFLGGLESAMGLRGPRPAGTSCPRG</sequence>
<dbReference type="Proteomes" id="UP000431826">
    <property type="component" value="Unassembled WGS sequence"/>
</dbReference>
<organism evidence="1 2">
    <name type="scientific">Streptomyces tubercidicus</name>
    <dbReference type="NCBI Taxonomy" id="47759"/>
    <lineage>
        <taxon>Bacteria</taxon>
        <taxon>Bacillati</taxon>
        <taxon>Actinomycetota</taxon>
        <taxon>Actinomycetes</taxon>
        <taxon>Kitasatosporales</taxon>
        <taxon>Streptomycetaceae</taxon>
        <taxon>Streptomyces</taxon>
    </lineage>
</organism>
<evidence type="ECO:0008006" key="3">
    <source>
        <dbReference type="Google" id="ProtNLM"/>
    </source>
</evidence>
<name>A0A640UN89_9ACTN</name>
<dbReference type="EMBL" id="BLIR01000001">
    <property type="protein sequence ID" value="GFE36970.1"/>
    <property type="molecule type" value="Genomic_DNA"/>
</dbReference>
<gene>
    <name evidence="1" type="ORF">Stube_16430</name>
</gene>
<dbReference type="OrthoDB" id="4144896at2"/>
<comment type="caution">
    <text evidence="1">The sequence shown here is derived from an EMBL/GenBank/DDBJ whole genome shotgun (WGS) entry which is preliminary data.</text>
</comment>
<dbReference type="Gene3D" id="1.10.10.2910">
    <property type="match status" value="1"/>
</dbReference>
<protein>
    <recommendedName>
        <fullName evidence="3">IrrE N-terminal-like domain-containing protein</fullName>
    </recommendedName>
</protein>
<evidence type="ECO:0000313" key="1">
    <source>
        <dbReference type="EMBL" id="GFE36970.1"/>
    </source>
</evidence>
<keyword evidence="2" id="KW-1185">Reference proteome</keyword>